<dbReference type="RefSeq" id="WP_323297252.1">
    <property type="nucleotide sequence ID" value="NZ_JAYFUM010000015.1"/>
</dbReference>
<evidence type="ECO:0000256" key="3">
    <source>
        <dbReference type="ARBA" id="ARBA00022989"/>
    </source>
</evidence>
<evidence type="ECO:0000313" key="7">
    <source>
        <dbReference type="EMBL" id="MEA5140094.1"/>
    </source>
</evidence>
<dbReference type="Pfam" id="PF06271">
    <property type="entry name" value="RDD"/>
    <property type="match status" value="1"/>
</dbReference>
<dbReference type="EMBL" id="JAYFUM010000015">
    <property type="protein sequence ID" value="MEA5140094.1"/>
    <property type="molecule type" value="Genomic_DNA"/>
</dbReference>
<organism evidence="7 8">
    <name type="scientific">Arcicella rigui</name>
    <dbReference type="NCBI Taxonomy" id="797020"/>
    <lineage>
        <taxon>Bacteria</taxon>
        <taxon>Pseudomonadati</taxon>
        <taxon>Bacteroidota</taxon>
        <taxon>Cytophagia</taxon>
        <taxon>Cytophagales</taxon>
        <taxon>Flectobacillaceae</taxon>
        <taxon>Arcicella</taxon>
    </lineage>
</organism>
<feature type="transmembrane region" description="Helical" evidence="5">
    <location>
        <begin position="58"/>
        <end position="77"/>
    </location>
</feature>
<keyword evidence="4 5" id="KW-0472">Membrane</keyword>
<keyword evidence="8" id="KW-1185">Reference proteome</keyword>
<evidence type="ECO:0000313" key="8">
    <source>
        <dbReference type="Proteomes" id="UP001302949"/>
    </source>
</evidence>
<protein>
    <submittedName>
        <fullName evidence="7">RDD family protein</fullName>
    </submittedName>
</protein>
<name>A0ABU5QCL1_9BACT</name>
<feature type="transmembrane region" description="Helical" evidence="5">
    <location>
        <begin position="25"/>
        <end position="46"/>
    </location>
</feature>
<comment type="caution">
    <text evidence="7">The sequence shown here is derived from an EMBL/GenBank/DDBJ whole genome shotgun (WGS) entry which is preliminary data.</text>
</comment>
<feature type="domain" description="RDD" evidence="6">
    <location>
        <begin position="19"/>
        <end position="147"/>
    </location>
</feature>
<dbReference type="PANTHER" id="PTHR38480:SF1">
    <property type="entry name" value="SLR0254 PROTEIN"/>
    <property type="match status" value="1"/>
</dbReference>
<gene>
    <name evidence="7" type="ORF">VB248_13160</name>
</gene>
<sequence length="239" mass="26592">MSTIQIQTTQNVALNFTPASVGDRMLAHLIDWLVFIAWAIIFAIIASGVGSAMEQSRVGMIIFFTCLFLPLLCYDLLFEVFMNGQSIGKRVMKIRVIALDGTPPTLGAYLMRWLFRLADTVIFGSVVALVATAVNGKGQRIGDIAAGTTVVKLKQQVHLADLQQTIEDDYQVHFPEVSLLSDKDIVTIQAVLQKKQNEELLQEAAQKVKEVINVSSDLDDFSFLEQIVKDYTFIMTTEE</sequence>
<dbReference type="Proteomes" id="UP001302949">
    <property type="component" value="Unassembled WGS sequence"/>
</dbReference>
<evidence type="ECO:0000256" key="1">
    <source>
        <dbReference type="ARBA" id="ARBA00004141"/>
    </source>
</evidence>
<accession>A0ABU5QCL1</accession>
<keyword evidence="3 5" id="KW-1133">Transmembrane helix</keyword>
<evidence type="ECO:0000256" key="2">
    <source>
        <dbReference type="ARBA" id="ARBA00022692"/>
    </source>
</evidence>
<dbReference type="InterPro" id="IPR010432">
    <property type="entry name" value="RDD"/>
</dbReference>
<comment type="subcellular location">
    <subcellularLocation>
        <location evidence="1">Membrane</location>
        <topology evidence="1">Multi-pass membrane protein</topology>
    </subcellularLocation>
</comment>
<proteinExistence type="predicted"/>
<reference evidence="7 8" key="1">
    <citation type="submission" date="2023-12" db="EMBL/GenBank/DDBJ databases">
        <title>Novel species of the genus Arcicella isolated from rivers.</title>
        <authorList>
            <person name="Lu H."/>
        </authorList>
    </citation>
    <scope>NUCLEOTIDE SEQUENCE [LARGE SCALE GENOMIC DNA]</scope>
    <source>
        <strain evidence="7 8">KCTC 23307</strain>
    </source>
</reference>
<evidence type="ECO:0000256" key="4">
    <source>
        <dbReference type="ARBA" id="ARBA00023136"/>
    </source>
</evidence>
<feature type="transmembrane region" description="Helical" evidence="5">
    <location>
        <begin position="113"/>
        <end position="134"/>
    </location>
</feature>
<evidence type="ECO:0000256" key="5">
    <source>
        <dbReference type="SAM" id="Phobius"/>
    </source>
</evidence>
<dbReference type="PANTHER" id="PTHR38480">
    <property type="entry name" value="SLR0254 PROTEIN"/>
    <property type="match status" value="1"/>
</dbReference>
<evidence type="ECO:0000259" key="6">
    <source>
        <dbReference type="Pfam" id="PF06271"/>
    </source>
</evidence>
<keyword evidence="2 5" id="KW-0812">Transmembrane</keyword>